<accession>A0A3P3ZP65</accession>
<evidence type="ECO:0000256" key="14">
    <source>
        <dbReference type="ARBA" id="ARBA00030198"/>
    </source>
</evidence>
<dbReference type="SUPFAM" id="SSF81464">
    <property type="entry name" value="Cytochrome c oxidase subunit II-like, transmembrane region"/>
    <property type="match status" value="1"/>
</dbReference>
<evidence type="ECO:0000256" key="7">
    <source>
        <dbReference type="ARBA" id="ARBA00022729"/>
    </source>
</evidence>
<dbReference type="GO" id="GO:0009486">
    <property type="term" value="F:cytochrome bo3 ubiquinol oxidase activity"/>
    <property type="evidence" value="ECO:0007669"/>
    <property type="project" value="InterPro"/>
</dbReference>
<evidence type="ECO:0000256" key="15">
    <source>
        <dbReference type="SAM" id="Phobius"/>
    </source>
</evidence>
<feature type="transmembrane region" description="Helical" evidence="15">
    <location>
        <begin position="45"/>
        <end position="70"/>
    </location>
</feature>
<comment type="subcellular location">
    <subcellularLocation>
        <location evidence="1">Cell membrane</location>
        <topology evidence="1">Multi-pass membrane protein</topology>
    </subcellularLocation>
</comment>
<keyword evidence="3" id="KW-0813">Transport</keyword>
<dbReference type="InterPro" id="IPR002429">
    <property type="entry name" value="CcO_II-like_C"/>
</dbReference>
<dbReference type="GO" id="GO:0042773">
    <property type="term" value="P:ATP synthesis coupled electron transport"/>
    <property type="evidence" value="ECO:0007669"/>
    <property type="project" value="TreeGrafter"/>
</dbReference>
<keyword evidence="9 15" id="KW-1133">Transmembrane helix</keyword>
<evidence type="ECO:0000256" key="3">
    <source>
        <dbReference type="ARBA" id="ARBA00022448"/>
    </source>
</evidence>
<keyword evidence="10 18" id="KW-0560">Oxidoreductase</keyword>
<dbReference type="GO" id="GO:0016682">
    <property type="term" value="F:oxidoreductase activity, acting on diphenols and related substances as donors, oxygen as acceptor"/>
    <property type="evidence" value="ECO:0007669"/>
    <property type="project" value="InterPro"/>
</dbReference>
<organism evidence="18">
    <name type="scientific">mine drainage metagenome</name>
    <dbReference type="NCBI Taxonomy" id="410659"/>
    <lineage>
        <taxon>unclassified sequences</taxon>
        <taxon>metagenomes</taxon>
        <taxon>ecological metagenomes</taxon>
    </lineage>
</organism>
<evidence type="ECO:0000256" key="6">
    <source>
        <dbReference type="ARBA" id="ARBA00022692"/>
    </source>
</evidence>
<sequence>MKKWIIPWAGALLLCPSWLWACTGNCGDQWAVLTPRGMIASHEKTLILTALGLMLLVVVPVIVMTFLFAWKYRASNPRADYAPDWDHSTLIEVVVWTIPTLIVAVLGYLVWISSHTLSPYRSIVSKQPPLEVQVVAMDWKWLFIYPEWHIATVNQLVIPTGVPVHFSLTSDAVMSSFFIPQLGGQIYAMAGMKTHLHLIADQPGVFQGYNTQFSGQGFSGMMFETVATSREAFLEWVHQVKTGGLVLDRITFTALEKPSINEPPRLYSLALPDLFDNILSQDTTLRTMTMMSPSPAPMTAIED</sequence>
<evidence type="ECO:0000259" key="16">
    <source>
        <dbReference type="PROSITE" id="PS50857"/>
    </source>
</evidence>
<keyword evidence="8" id="KW-0249">Electron transport</keyword>
<evidence type="ECO:0000256" key="2">
    <source>
        <dbReference type="ARBA" id="ARBA00007866"/>
    </source>
</evidence>
<name>A0A3P3ZP65_9ZZZZ</name>
<keyword evidence="7" id="KW-0732">Signal</keyword>
<keyword evidence="11 15" id="KW-0472">Membrane</keyword>
<dbReference type="PROSITE" id="PS50999">
    <property type="entry name" value="COX2_TM"/>
    <property type="match status" value="1"/>
</dbReference>
<evidence type="ECO:0000259" key="17">
    <source>
        <dbReference type="PROSITE" id="PS50999"/>
    </source>
</evidence>
<dbReference type="InterPro" id="IPR036257">
    <property type="entry name" value="Cyt_c_oxidase_su2_TM_sf"/>
</dbReference>
<dbReference type="NCBIfam" id="TIGR01433">
    <property type="entry name" value="CyoA"/>
    <property type="match status" value="1"/>
</dbReference>
<keyword evidence="12" id="KW-0564">Palmitate</keyword>
<dbReference type="GO" id="GO:0005507">
    <property type="term" value="F:copper ion binding"/>
    <property type="evidence" value="ECO:0007669"/>
    <property type="project" value="InterPro"/>
</dbReference>
<gene>
    <name evidence="18" type="primary">cyoA</name>
    <name evidence="18" type="ORF">CARN8_3210001</name>
</gene>
<feature type="domain" description="Cytochrome oxidase subunit II copper A binding" evidence="16">
    <location>
        <begin position="127"/>
        <end position="239"/>
    </location>
</feature>
<dbReference type="PANTHER" id="PTHR22888:SF18">
    <property type="entry name" value="CYTOCHROME BO(3) UBIQUINOL OXIDASE SUBUNIT 2"/>
    <property type="match status" value="1"/>
</dbReference>
<dbReference type="Gene3D" id="2.60.40.420">
    <property type="entry name" value="Cupredoxins - blue copper proteins"/>
    <property type="match status" value="1"/>
</dbReference>
<keyword evidence="5" id="KW-0679">Respiratory chain</keyword>
<evidence type="ECO:0000256" key="12">
    <source>
        <dbReference type="ARBA" id="ARBA00023139"/>
    </source>
</evidence>
<evidence type="ECO:0000256" key="1">
    <source>
        <dbReference type="ARBA" id="ARBA00004651"/>
    </source>
</evidence>
<dbReference type="CDD" id="cd04212">
    <property type="entry name" value="CuRO_UO_II"/>
    <property type="match status" value="1"/>
</dbReference>
<dbReference type="InterPro" id="IPR006333">
    <property type="entry name" value="Cyt_o_ubiquinol_oxidase_su2"/>
</dbReference>
<dbReference type="Pfam" id="PF06481">
    <property type="entry name" value="COX_ARM"/>
    <property type="match status" value="1"/>
</dbReference>
<dbReference type="SUPFAM" id="SSF49503">
    <property type="entry name" value="Cupredoxins"/>
    <property type="match status" value="1"/>
</dbReference>
<evidence type="ECO:0000313" key="18">
    <source>
        <dbReference type="EMBL" id="VAY88564.1"/>
    </source>
</evidence>
<evidence type="ECO:0000256" key="13">
    <source>
        <dbReference type="ARBA" id="ARBA00023288"/>
    </source>
</evidence>
<dbReference type="AlphaFoldDB" id="A0A3P3ZP65"/>
<keyword evidence="6 15" id="KW-0812">Transmembrane</keyword>
<feature type="domain" description="Cytochrome oxidase subunit II transmembrane region profile" evidence="17">
    <location>
        <begin position="24"/>
        <end position="121"/>
    </location>
</feature>
<evidence type="ECO:0000256" key="8">
    <source>
        <dbReference type="ARBA" id="ARBA00022982"/>
    </source>
</evidence>
<evidence type="ECO:0000256" key="9">
    <source>
        <dbReference type="ARBA" id="ARBA00022989"/>
    </source>
</evidence>
<dbReference type="InterPro" id="IPR008972">
    <property type="entry name" value="Cupredoxin"/>
</dbReference>
<keyword evidence="4" id="KW-1003">Cell membrane</keyword>
<dbReference type="Pfam" id="PF00116">
    <property type="entry name" value="COX2"/>
    <property type="match status" value="1"/>
</dbReference>
<dbReference type="GO" id="GO:0005886">
    <property type="term" value="C:plasma membrane"/>
    <property type="evidence" value="ECO:0007669"/>
    <property type="project" value="UniProtKB-SubCell"/>
</dbReference>
<keyword evidence="13" id="KW-0449">Lipoprotein</keyword>
<comment type="similarity">
    <text evidence="2">Belongs to the cytochrome c oxidase subunit 2 family.</text>
</comment>
<evidence type="ECO:0000256" key="10">
    <source>
        <dbReference type="ARBA" id="ARBA00023002"/>
    </source>
</evidence>
<dbReference type="PIRSF" id="PIRSF000292">
    <property type="entry name" value="Ubi_od_II"/>
    <property type="match status" value="1"/>
</dbReference>
<dbReference type="Gene3D" id="1.10.287.90">
    <property type="match status" value="1"/>
</dbReference>
<protein>
    <recommendedName>
        <fullName evidence="14">Ubiquinol oxidase polypeptide II</fullName>
    </recommendedName>
</protein>
<evidence type="ECO:0000256" key="4">
    <source>
        <dbReference type="ARBA" id="ARBA00022475"/>
    </source>
</evidence>
<dbReference type="EMBL" id="UOYP01000248">
    <property type="protein sequence ID" value="VAY88564.1"/>
    <property type="molecule type" value="Genomic_DNA"/>
</dbReference>
<dbReference type="InterPro" id="IPR045187">
    <property type="entry name" value="CcO_II"/>
</dbReference>
<dbReference type="GO" id="GO:0004129">
    <property type="term" value="F:cytochrome-c oxidase activity"/>
    <property type="evidence" value="ECO:0007669"/>
    <property type="project" value="InterPro"/>
</dbReference>
<dbReference type="InterPro" id="IPR010514">
    <property type="entry name" value="COX_ARM"/>
</dbReference>
<dbReference type="InterPro" id="IPR034227">
    <property type="entry name" value="CuRO_UO_II"/>
</dbReference>
<proteinExistence type="inferred from homology"/>
<evidence type="ECO:0000256" key="5">
    <source>
        <dbReference type="ARBA" id="ARBA00022660"/>
    </source>
</evidence>
<feature type="transmembrane region" description="Helical" evidence="15">
    <location>
        <begin position="90"/>
        <end position="111"/>
    </location>
</feature>
<reference evidence="18" key="1">
    <citation type="submission" date="2018-10" db="EMBL/GenBank/DDBJ databases">
        <authorList>
            <person name="Plewniak F."/>
        </authorList>
    </citation>
    <scope>NUCLEOTIDE SEQUENCE</scope>
</reference>
<dbReference type="PANTHER" id="PTHR22888">
    <property type="entry name" value="CYTOCHROME C OXIDASE, SUBUNIT II"/>
    <property type="match status" value="1"/>
</dbReference>
<evidence type="ECO:0000256" key="11">
    <source>
        <dbReference type="ARBA" id="ARBA00023136"/>
    </source>
</evidence>
<dbReference type="InterPro" id="IPR011759">
    <property type="entry name" value="Cyt_c_oxidase_su2_TM_dom"/>
</dbReference>
<dbReference type="PROSITE" id="PS50857">
    <property type="entry name" value="COX2_CUA"/>
    <property type="match status" value="1"/>
</dbReference>